<feature type="transmembrane region" description="Helical" evidence="7">
    <location>
        <begin position="6"/>
        <end position="25"/>
    </location>
</feature>
<evidence type="ECO:0000256" key="3">
    <source>
        <dbReference type="ARBA" id="ARBA00022475"/>
    </source>
</evidence>
<dbReference type="InterPro" id="IPR048454">
    <property type="entry name" value="YetF_N"/>
</dbReference>
<feature type="transmembrane region" description="Helical" evidence="7">
    <location>
        <begin position="62"/>
        <end position="82"/>
    </location>
</feature>
<dbReference type="GO" id="GO:0005886">
    <property type="term" value="C:plasma membrane"/>
    <property type="evidence" value="ECO:0007669"/>
    <property type="project" value="UniProtKB-SubCell"/>
</dbReference>
<keyword evidence="6 7" id="KW-0472">Membrane</keyword>
<feature type="domain" description="YetF-like N-terminal transmembrane" evidence="9">
    <location>
        <begin position="9"/>
        <end position="82"/>
    </location>
</feature>
<dbReference type="PANTHER" id="PTHR34582">
    <property type="entry name" value="UPF0702 TRANSMEMBRANE PROTEIN YCAP"/>
    <property type="match status" value="1"/>
</dbReference>
<keyword evidence="5 7" id="KW-1133">Transmembrane helix</keyword>
<accession>A0A6I6F3Z6</accession>
<dbReference type="Pfam" id="PF20730">
    <property type="entry name" value="YetF_N"/>
    <property type="match status" value="1"/>
</dbReference>
<evidence type="ECO:0000256" key="2">
    <source>
        <dbReference type="ARBA" id="ARBA00006448"/>
    </source>
</evidence>
<evidence type="ECO:0000256" key="4">
    <source>
        <dbReference type="ARBA" id="ARBA00022692"/>
    </source>
</evidence>
<feature type="transmembrane region" description="Helical" evidence="7">
    <location>
        <begin position="37"/>
        <end position="56"/>
    </location>
</feature>
<evidence type="ECO:0000256" key="1">
    <source>
        <dbReference type="ARBA" id="ARBA00004651"/>
    </source>
</evidence>
<evidence type="ECO:0000256" key="7">
    <source>
        <dbReference type="SAM" id="Phobius"/>
    </source>
</evidence>
<evidence type="ECO:0000256" key="6">
    <source>
        <dbReference type="ARBA" id="ARBA00023136"/>
    </source>
</evidence>
<dbReference type="Gene3D" id="3.30.240.20">
    <property type="entry name" value="bsu07140 like domains"/>
    <property type="match status" value="2"/>
</dbReference>
<dbReference type="InterPro" id="IPR007353">
    <property type="entry name" value="DUF421"/>
</dbReference>
<reference evidence="10 11" key="1">
    <citation type="submission" date="2019-12" db="EMBL/GenBank/DDBJ databases">
        <title>Genome sequenceing of Clostridium bovifaecis.</title>
        <authorList>
            <person name="Yao Y."/>
        </authorList>
    </citation>
    <scope>NUCLEOTIDE SEQUENCE [LARGE SCALE GENOMIC DNA]</scope>
    <source>
        <strain evidence="10 11">BXX</strain>
    </source>
</reference>
<keyword evidence="4 7" id="KW-0812">Transmembrane</keyword>
<evidence type="ECO:0000259" key="9">
    <source>
        <dbReference type="Pfam" id="PF20730"/>
    </source>
</evidence>
<evidence type="ECO:0000256" key="5">
    <source>
        <dbReference type="ARBA" id="ARBA00022989"/>
    </source>
</evidence>
<comment type="similarity">
    <text evidence="2">Belongs to the UPF0702 family.</text>
</comment>
<dbReference type="InterPro" id="IPR023090">
    <property type="entry name" value="UPF0702_alpha/beta_dom_sf"/>
</dbReference>
<keyword evidence="3" id="KW-1003">Cell membrane</keyword>
<feature type="domain" description="YetF C-terminal" evidence="8">
    <location>
        <begin position="85"/>
        <end position="218"/>
    </location>
</feature>
<dbReference type="AlphaFoldDB" id="A0A6I6F3Z6"/>
<comment type="subcellular location">
    <subcellularLocation>
        <location evidence="1">Cell membrane</location>
        <topology evidence="1">Multi-pass membrane protein</topology>
    </subcellularLocation>
</comment>
<dbReference type="Proteomes" id="UP000422764">
    <property type="component" value="Chromosome"/>
</dbReference>
<organism evidence="10 11">
    <name type="scientific">Clostridium bovifaecis</name>
    <dbReference type="NCBI Taxonomy" id="2184719"/>
    <lineage>
        <taxon>Bacteria</taxon>
        <taxon>Bacillati</taxon>
        <taxon>Bacillota</taxon>
        <taxon>Clostridia</taxon>
        <taxon>Eubacteriales</taxon>
        <taxon>Clostridiaceae</taxon>
        <taxon>Clostridium</taxon>
    </lineage>
</organism>
<dbReference type="PANTHER" id="PTHR34582:SF7">
    <property type="entry name" value="UPF0702 TRANSMEMBRANE PROTEIN YDFS"/>
    <property type="match status" value="1"/>
</dbReference>
<evidence type="ECO:0000313" key="10">
    <source>
        <dbReference type="EMBL" id="QGU95914.1"/>
    </source>
</evidence>
<evidence type="ECO:0000259" key="8">
    <source>
        <dbReference type="Pfam" id="PF04239"/>
    </source>
</evidence>
<gene>
    <name evidence="10" type="ORF">GOM49_13160</name>
</gene>
<dbReference type="Pfam" id="PF04239">
    <property type="entry name" value="DUF421"/>
    <property type="match status" value="1"/>
</dbReference>
<evidence type="ECO:0000313" key="11">
    <source>
        <dbReference type="Proteomes" id="UP000422764"/>
    </source>
</evidence>
<sequence length="227" mass="25741">MITILASTNIIMRAIFAYLVLFALTRIMGKREISQMSFFDYTVGITIGSITANLALDRTQSFLSILPSLVVFAIFQIILSYISLKSVTFRRIVDGSATILIKNGKVMEKALLKTRLNMDDLMIKLREKNAFRLADVEFALLEPDGQVSVLLKSNKQPVTPSDMNIQTQYMGLPDMVIEEGRIIENRLREKGLTRSWIMAKLAEQEIYDLSKVMYAQVDTSGNIYRLL</sequence>
<name>A0A6I6F3Z6_9CLOT</name>
<protein>
    <submittedName>
        <fullName evidence="10">DUF421 domain-containing protein</fullName>
    </submittedName>
</protein>
<proteinExistence type="inferred from homology"/>
<keyword evidence="11" id="KW-1185">Reference proteome</keyword>
<dbReference type="EMBL" id="CP046522">
    <property type="protein sequence ID" value="QGU95914.1"/>
    <property type="molecule type" value="Genomic_DNA"/>
</dbReference>